<dbReference type="Pfam" id="PF04542">
    <property type="entry name" value="Sigma70_r2"/>
    <property type="match status" value="1"/>
</dbReference>
<name>A0A364JT39_9HYPH</name>
<dbReference type="InterPro" id="IPR007627">
    <property type="entry name" value="RNA_pol_sigma70_r2"/>
</dbReference>
<dbReference type="SUPFAM" id="SSF88946">
    <property type="entry name" value="Sigma2 domain of RNA polymerase sigma factors"/>
    <property type="match status" value="1"/>
</dbReference>
<gene>
    <name evidence="2" type="ORF">C7374_11434</name>
</gene>
<dbReference type="RefSeq" id="WP_146612738.1">
    <property type="nucleotide sequence ID" value="NZ_JBHEEY010000010.1"/>
</dbReference>
<evidence type="ECO:0000259" key="1">
    <source>
        <dbReference type="Pfam" id="PF04542"/>
    </source>
</evidence>
<reference evidence="2 3" key="1">
    <citation type="submission" date="2018-06" db="EMBL/GenBank/DDBJ databases">
        <title>Genomic Encyclopedia of Type Strains, Phase IV (KMG-IV): sequencing the most valuable type-strain genomes for metagenomic binning, comparative biology and taxonomic classification.</title>
        <authorList>
            <person name="Goeker M."/>
        </authorList>
    </citation>
    <scope>NUCLEOTIDE SEQUENCE [LARGE SCALE GENOMIC DNA]</scope>
    <source>
        <strain evidence="2 3">DSM 26720</strain>
    </source>
</reference>
<evidence type="ECO:0000313" key="2">
    <source>
        <dbReference type="EMBL" id="RAK26349.1"/>
    </source>
</evidence>
<dbReference type="Gene3D" id="1.10.10.60">
    <property type="entry name" value="Homeodomain-like"/>
    <property type="match status" value="1"/>
</dbReference>
<organism evidence="2 3">
    <name type="scientific">Falsochrobactrum ovis</name>
    <dbReference type="NCBI Taxonomy" id="1293442"/>
    <lineage>
        <taxon>Bacteria</taxon>
        <taxon>Pseudomonadati</taxon>
        <taxon>Pseudomonadota</taxon>
        <taxon>Alphaproteobacteria</taxon>
        <taxon>Hyphomicrobiales</taxon>
        <taxon>Brucellaceae</taxon>
        <taxon>Falsochrobactrum</taxon>
    </lineage>
</organism>
<feature type="domain" description="RNA polymerase sigma-70 region 2" evidence="1">
    <location>
        <begin position="21"/>
        <end position="83"/>
    </location>
</feature>
<dbReference type="Gene3D" id="1.10.1740.10">
    <property type="match status" value="1"/>
</dbReference>
<dbReference type="EMBL" id="QLMK01000014">
    <property type="protein sequence ID" value="RAK26349.1"/>
    <property type="molecule type" value="Genomic_DNA"/>
</dbReference>
<dbReference type="AlphaFoldDB" id="A0A364JT39"/>
<keyword evidence="3" id="KW-1185">Reference proteome</keyword>
<dbReference type="NCBIfam" id="TIGR02937">
    <property type="entry name" value="sigma70-ECF"/>
    <property type="match status" value="1"/>
</dbReference>
<accession>A0A364JT39</accession>
<dbReference type="InterPro" id="IPR013325">
    <property type="entry name" value="RNA_pol_sigma_r2"/>
</dbReference>
<dbReference type="GO" id="GO:0006352">
    <property type="term" value="P:DNA-templated transcription initiation"/>
    <property type="evidence" value="ECO:0007669"/>
    <property type="project" value="InterPro"/>
</dbReference>
<dbReference type="Proteomes" id="UP000249453">
    <property type="component" value="Unassembled WGS sequence"/>
</dbReference>
<sequence>MNIPANDNHRRPASFDALLLQWTPFLHKLSLNFEHDAQDREDLVNETITVALHRWGNYRTDASFPGWLSFQMRSCVSARMRKQHADVRWIARVNPEWNSTAQPNQDDVVELSQVIGMLNPGRDRDVFLRVIDGESGQVLADEYGISRERVRQIVARQRKTICQSIAATERRAA</sequence>
<dbReference type="InterPro" id="IPR014284">
    <property type="entry name" value="RNA_pol_sigma-70_dom"/>
</dbReference>
<dbReference type="SUPFAM" id="SSF88659">
    <property type="entry name" value="Sigma3 and sigma4 domains of RNA polymerase sigma factors"/>
    <property type="match status" value="1"/>
</dbReference>
<comment type="caution">
    <text evidence="2">The sequence shown here is derived from an EMBL/GenBank/DDBJ whole genome shotgun (WGS) entry which is preliminary data.</text>
</comment>
<protein>
    <submittedName>
        <fullName evidence="2">RNA polymerase sigma factor (Sigma-70 family)</fullName>
    </submittedName>
</protein>
<evidence type="ECO:0000313" key="3">
    <source>
        <dbReference type="Proteomes" id="UP000249453"/>
    </source>
</evidence>
<dbReference type="OrthoDB" id="9797134at2"/>
<dbReference type="GO" id="GO:0003700">
    <property type="term" value="F:DNA-binding transcription factor activity"/>
    <property type="evidence" value="ECO:0007669"/>
    <property type="project" value="InterPro"/>
</dbReference>
<proteinExistence type="predicted"/>
<dbReference type="InterPro" id="IPR013324">
    <property type="entry name" value="RNA_pol_sigma_r3/r4-like"/>
</dbReference>